<evidence type="ECO:0000256" key="9">
    <source>
        <dbReference type="SAM" id="Coils"/>
    </source>
</evidence>
<keyword evidence="8" id="KW-0843">Virulence</keyword>
<gene>
    <name evidence="13" type="ORF">CK503_10695</name>
</gene>
<dbReference type="EC" id="2.7.13.3" evidence="2"/>
<feature type="domain" description="PAS" evidence="11">
    <location>
        <begin position="123"/>
        <end position="194"/>
    </location>
</feature>
<dbReference type="InterPro" id="IPR036890">
    <property type="entry name" value="HATPase_C_sf"/>
</dbReference>
<keyword evidence="4" id="KW-0808">Transferase</keyword>
<evidence type="ECO:0000259" key="12">
    <source>
        <dbReference type="PROSITE" id="PS50113"/>
    </source>
</evidence>
<dbReference type="SMART" id="SM00086">
    <property type="entry name" value="PAC"/>
    <property type="match status" value="4"/>
</dbReference>
<dbReference type="InterPro" id="IPR011495">
    <property type="entry name" value="Sig_transdc_His_kin_sub2_dim/P"/>
</dbReference>
<dbReference type="SUPFAM" id="SSF55785">
    <property type="entry name" value="PYP-like sensor domain (PAS domain)"/>
    <property type="match status" value="4"/>
</dbReference>
<evidence type="ECO:0000259" key="11">
    <source>
        <dbReference type="PROSITE" id="PS50112"/>
    </source>
</evidence>
<accession>A0A2A2G9T5</accession>
<dbReference type="GO" id="GO:0005524">
    <property type="term" value="F:ATP binding"/>
    <property type="evidence" value="ECO:0007669"/>
    <property type="project" value="UniProtKB-KW"/>
</dbReference>
<keyword evidence="14" id="KW-1185">Reference proteome</keyword>
<feature type="domain" description="PAC" evidence="12">
    <location>
        <begin position="71"/>
        <end position="122"/>
    </location>
</feature>
<dbReference type="Proteomes" id="UP000218831">
    <property type="component" value="Unassembled WGS sequence"/>
</dbReference>
<evidence type="ECO:0000256" key="3">
    <source>
        <dbReference type="ARBA" id="ARBA00022553"/>
    </source>
</evidence>
<dbReference type="Gene3D" id="3.30.450.20">
    <property type="entry name" value="PAS domain"/>
    <property type="match status" value="4"/>
</dbReference>
<comment type="catalytic activity">
    <reaction evidence="1">
        <text>ATP + protein L-histidine = ADP + protein N-phospho-L-histidine.</text>
        <dbReference type="EC" id="2.7.13.3"/>
    </reaction>
</comment>
<proteinExistence type="predicted"/>
<feature type="domain" description="Histidine kinase" evidence="10">
    <location>
        <begin position="508"/>
        <end position="701"/>
    </location>
</feature>
<feature type="domain" description="PAC" evidence="12">
    <location>
        <begin position="444"/>
        <end position="497"/>
    </location>
</feature>
<name>A0A2A2G9T5_9BACT</name>
<comment type="caution">
    <text evidence="13">The sequence shown here is derived from an EMBL/GenBank/DDBJ whole genome shotgun (WGS) entry which is preliminary data.</text>
</comment>
<keyword evidence="6" id="KW-0418">Kinase</keyword>
<dbReference type="EMBL" id="NSKE01000007">
    <property type="protein sequence ID" value="PAU93615.1"/>
    <property type="molecule type" value="Genomic_DNA"/>
</dbReference>
<feature type="coiled-coil region" evidence="9">
    <location>
        <begin position="488"/>
        <end position="546"/>
    </location>
</feature>
<keyword evidence="7" id="KW-0067">ATP-binding</keyword>
<dbReference type="InterPro" id="IPR001610">
    <property type="entry name" value="PAC"/>
</dbReference>
<sequence>MDRSLFDLNPNPVLIYDKDSLDILEANGAFWEKYKFHKDEIKSLNLYDLRPKDAYEKLDQVVENREDGVSNRIEVARHQTKEGELIYVMVSSHPYKNGFKNARMAFIHDVTERVEAEKKAKRAFDELNHHVNHSPLAMIKWDADFKVIEWSERAKEMTGYPKSLVLGHSPEVFDFYEDDLGVVKRNMDYLMSGKGDKTHFEVKMYHREGHLVDLSIHTSVMRDDNGDLISILTFIEDVTNEKQAEIRYQRLFENANDGIFIMDEDQFIECNSQVVNIFGLDSKEQILGKSPVYFSPEFQPDGQKSDAKARKKIQKALEGTPQVFEWQHQTLAGKPVDVEVSLNRLQLVEDVYVQAIVRDLTEQKKAQEKLRKSEELFRKLFLKAPGAMVMIDTQNRVQKVNKSFEELFGYTEEELLNRDIDEIIVGEEDDQIIPRMPDKGFEEDKFYTDIIRYTKQGEKLNLLLGAIPVYLDEDPIAGFGIYVDITEQKKYQEQLKKSVKEKQVLLEEIHHRVKNNLAIISGMLQLQAFEADNEEIRNALNDGQLRIQSIGIVHELLYQSGNFIDISFEEYISKLIDTIKNTLPFNHQHIDVEVDTGNVLLDINQAIPSAILINEMVTNAYKHAFDNSQPGKIEILLTKSDKEISMIVRDNGKGLPDGFTVENHASIGMNLIETLTNQLEGELFYTSDGGTEFKVVFENKKQTGSGSLLIANENGTN</sequence>
<dbReference type="InterPro" id="IPR005467">
    <property type="entry name" value="His_kinase_dom"/>
</dbReference>
<dbReference type="GO" id="GO:0004673">
    <property type="term" value="F:protein histidine kinase activity"/>
    <property type="evidence" value="ECO:0007669"/>
    <property type="project" value="UniProtKB-EC"/>
</dbReference>
<protein>
    <recommendedName>
        <fullName evidence="2">histidine kinase</fullName>
        <ecNumber evidence="2">2.7.13.3</ecNumber>
    </recommendedName>
</protein>
<dbReference type="SUPFAM" id="SSF55874">
    <property type="entry name" value="ATPase domain of HSP90 chaperone/DNA topoisomerase II/histidine kinase"/>
    <property type="match status" value="1"/>
</dbReference>
<dbReference type="SMART" id="SM00091">
    <property type="entry name" value="PAS"/>
    <property type="match status" value="4"/>
</dbReference>
<dbReference type="RefSeq" id="WP_095606806.1">
    <property type="nucleotide sequence ID" value="NZ_NSKE01000007.1"/>
</dbReference>
<dbReference type="Pfam" id="PF13426">
    <property type="entry name" value="PAS_9"/>
    <property type="match status" value="4"/>
</dbReference>
<keyword evidence="9" id="KW-0175">Coiled coil</keyword>
<dbReference type="AlphaFoldDB" id="A0A2A2G9T5"/>
<dbReference type="InterPro" id="IPR000014">
    <property type="entry name" value="PAS"/>
</dbReference>
<dbReference type="PROSITE" id="PS50112">
    <property type="entry name" value="PAS"/>
    <property type="match status" value="2"/>
</dbReference>
<evidence type="ECO:0000256" key="6">
    <source>
        <dbReference type="ARBA" id="ARBA00022777"/>
    </source>
</evidence>
<feature type="domain" description="PAS" evidence="11">
    <location>
        <begin position="373"/>
        <end position="444"/>
    </location>
</feature>
<dbReference type="PANTHER" id="PTHR41523">
    <property type="entry name" value="TWO-COMPONENT SYSTEM SENSOR PROTEIN"/>
    <property type="match status" value="1"/>
</dbReference>
<dbReference type="SMART" id="SM00387">
    <property type="entry name" value="HATPase_c"/>
    <property type="match status" value="1"/>
</dbReference>
<evidence type="ECO:0000256" key="7">
    <source>
        <dbReference type="ARBA" id="ARBA00022840"/>
    </source>
</evidence>
<feature type="domain" description="PAC" evidence="12">
    <location>
        <begin position="198"/>
        <end position="250"/>
    </location>
</feature>
<dbReference type="Pfam" id="PF02518">
    <property type="entry name" value="HATPase_c"/>
    <property type="match status" value="1"/>
</dbReference>
<dbReference type="Pfam" id="PF07568">
    <property type="entry name" value="HisKA_2"/>
    <property type="match status" value="1"/>
</dbReference>
<evidence type="ECO:0000256" key="4">
    <source>
        <dbReference type="ARBA" id="ARBA00022679"/>
    </source>
</evidence>
<keyword evidence="3" id="KW-0597">Phosphoprotein</keyword>
<dbReference type="CDD" id="cd00130">
    <property type="entry name" value="PAS"/>
    <property type="match status" value="4"/>
</dbReference>
<evidence type="ECO:0000259" key="10">
    <source>
        <dbReference type="PROSITE" id="PS50109"/>
    </source>
</evidence>
<dbReference type="PROSITE" id="PS50113">
    <property type="entry name" value="PAC"/>
    <property type="match status" value="3"/>
</dbReference>
<dbReference type="InterPro" id="IPR000700">
    <property type="entry name" value="PAS-assoc_C"/>
</dbReference>
<dbReference type="NCBIfam" id="TIGR00229">
    <property type="entry name" value="sensory_box"/>
    <property type="match status" value="4"/>
</dbReference>
<evidence type="ECO:0000313" key="13">
    <source>
        <dbReference type="EMBL" id="PAU93615.1"/>
    </source>
</evidence>
<dbReference type="PANTHER" id="PTHR41523:SF8">
    <property type="entry name" value="ETHYLENE RESPONSE SENSOR PROTEIN"/>
    <property type="match status" value="1"/>
</dbReference>
<keyword evidence="5" id="KW-0547">Nucleotide-binding</keyword>
<dbReference type="OrthoDB" id="1522284at2"/>
<evidence type="ECO:0000256" key="5">
    <source>
        <dbReference type="ARBA" id="ARBA00022741"/>
    </source>
</evidence>
<dbReference type="InterPro" id="IPR003594">
    <property type="entry name" value="HATPase_dom"/>
</dbReference>
<dbReference type="PROSITE" id="PS50109">
    <property type="entry name" value="HIS_KIN"/>
    <property type="match status" value="1"/>
</dbReference>
<dbReference type="Gene3D" id="3.30.565.10">
    <property type="entry name" value="Histidine kinase-like ATPase, C-terminal domain"/>
    <property type="match status" value="1"/>
</dbReference>
<dbReference type="InterPro" id="IPR035965">
    <property type="entry name" value="PAS-like_dom_sf"/>
</dbReference>
<evidence type="ECO:0000256" key="8">
    <source>
        <dbReference type="ARBA" id="ARBA00023026"/>
    </source>
</evidence>
<organism evidence="13 14">
    <name type="scientific">Fodinibius salipaludis</name>
    <dbReference type="NCBI Taxonomy" id="2032627"/>
    <lineage>
        <taxon>Bacteria</taxon>
        <taxon>Pseudomonadati</taxon>
        <taxon>Balneolota</taxon>
        <taxon>Balneolia</taxon>
        <taxon>Balneolales</taxon>
        <taxon>Balneolaceae</taxon>
        <taxon>Fodinibius</taxon>
    </lineage>
</organism>
<evidence type="ECO:0000256" key="1">
    <source>
        <dbReference type="ARBA" id="ARBA00000085"/>
    </source>
</evidence>
<evidence type="ECO:0000256" key="2">
    <source>
        <dbReference type="ARBA" id="ARBA00012438"/>
    </source>
</evidence>
<reference evidence="13 14" key="1">
    <citation type="submission" date="2017-08" db="EMBL/GenBank/DDBJ databases">
        <title>Aliifodinibius alkalisoli sp. nov., isolated from saline alkaline soil.</title>
        <authorList>
            <person name="Liu D."/>
            <person name="Zhang G."/>
        </authorList>
    </citation>
    <scope>NUCLEOTIDE SEQUENCE [LARGE SCALE GENOMIC DNA]</scope>
    <source>
        <strain evidence="13 14">WN023</strain>
    </source>
</reference>
<evidence type="ECO:0000313" key="14">
    <source>
        <dbReference type="Proteomes" id="UP000218831"/>
    </source>
</evidence>